<evidence type="ECO:0000313" key="2">
    <source>
        <dbReference type="Proteomes" id="UP000028999"/>
    </source>
</evidence>
<reference evidence="1 2" key="1">
    <citation type="journal article" date="2014" name="Science">
        <title>Plant genetics. Early allopolyploid evolution in the post-Neolithic Brassica napus oilseed genome.</title>
        <authorList>
            <person name="Chalhoub B."/>
            <person name="Denoeud F."/>
            <person name="Liu S."/>
            <person name="Parkin I.A."/>
            <person name="Tang H."/>
            <person name="Wang X."/>
            <person name="Chiquet J."/>
            <person name="Belcram H."/>
            <person name="Tong C."/>
            <person name="Samans B."/>
            <person name="Correa M."/>
            <person name="Da Silva C."/>
            <person name="Just J."/>
            <person name="Falentin C."/>
            <person name="Koh C.S."/>
            <person name="Le Clainche I."/>
            <person name="Bernard M."/>
            <person name="Bento P."/>
            <person name="Noel B."/>
            <person name="Labadie K."/>
            <person name="Alberti A."/>
            <person name="Charles M."/>
            <person name="Arnaud D."/>
            <person name="Guo H."/>
            <person name="Daviaud C."/>
            <person name="Alamery S."/>
            <person name="Jabbari K."/>
            <person name="Zhao M."/>
            <person name="Edger P.P."/>
            <person name="Chelaifa H."/>
            <person name="Tack D."/>
            <person name="Lassalle G."/>
            <person name="Mestiri I."/>
            <person name="Schnel N."/>
            <person name="Le Paslier M.C."/>
            <person name="Fan G."/>
            <person name="Renault V."/>
            <person name="Bayer P.E."/>
            <person name="Golicz A.A."/>
            <person name="Manoli S."/>
            <person name="Lee T.H."/>
            <person name="Thi V.H."/>
            <person name="Chalabi S."/>
            <person name="Hu Q."/>
            <person name="Fan C."/>
            <person name="Tollenaere R."/>
            <person name="Lu Y."/>
            <person name="Battail C."/>
            <person name="Shen J."/>
            <person name="Sidebottom C.H."/>
            <person name="Wang X."/>
            <person name="Canaguier A."/>
            <person name="Chauveau A."/>
            <person name="Berard A."/>
            <person name="Deniot G."/>
            <person name="Guan M."/>
            <person name="Liu Z."/>
            <person name="Sun F."/>
            <person name="Lim Y.P."/>
            <person name="Lyons E."/>
            <person name="Town C.D."/>
            <person name="Bancroft I."/>
            <person name="Wang X."/>
            <person name="Meng J."/>
            <person name="Ma J."/>
            <person name="Pires J.C."/>
            <person name="King G.J."/>
            <person name="Brunel D."/>
            <person name="Delourme R."/>
            <person name="Renard M."/>
            <person name="Aury J.M."/>
            <person name="Adams K.L."/>
            <person name="Batley J."/>
            <person name="Snowdon R.J."/>
            <person name="Tost J."/>
            <person name="Edwards D."/>
            <person name="Zhou Y."/>
            <person name="Hua W."/>
            <person name="Sharpe A.G."/>
            <person name="Paterson A.H."/>
            <person name="Guan C."/>
            <person name="Wincker P."/>
        </authorList>
    </citation>
    <scope>NUCLEOTIDE SEQUENCE [LARGE SCALE GENOMIC DNA]</scope>
    <source>
        <strain evidence="2">cv. Darmor-bzh</strain>
    </source>
</reference>
<dbReference type="PaxDb" id="3708-A0A078G7D9"/>
<accession>A0A078G7D9</accession>
<gene>
    <name evidence="1" type="primary">BnaC03g30080D</name>
    <name evidence="1" type="ORF">GSBRNA2T00015666001</name>
</gene>
<name>A0A078G7D9_BRANA</name>
<evidence type="ECO:0000313" key="1">
    <source>
        <dbReference type="EMBL" id="CDY21324.1"/>
    </source>
</evidence>
<keyword evidence="2" id="KW-1185">Reference proteome</keyword>
<organism evidence="1 2">
    <name type="scientific">Brassica napus</name>
    <name type="common">Rape</name>
    <dbReference type="NCBI Taxonomy" id="3708"/>
    <lineage>
        <taxon>Eukaryota</taxon>
        <taxon>Viridiplantae</taxon>
        <taxon>Streptophyta</taxon>
        <taxon>Embryophyta</taxon>
        <taxon>Tracheophyta</taxon>
        <taxon>Spermatophyta</taxon>
        <taxon>Magnoliopsida</taxon>
        <taxon>eudicotyledons</taxon>
        <taxon>Gunneridae</taxon>
        <taxon>Pentapetalae</taxon>
        <taxon>rosids</taxon>
        <taxon>malvids</taxon>
        <taxon>Brassicales</taxon>
        <taxon>Brassicaceae</taxon>
        <taxon>Brassiceae</taxon>
        <taxon>Brassica</taxon>
    </lineage>
</organism>
<protein>
    <submittedName>
        <fullName evidence="1">BnaC03g30080D protein</fullName>
    </submittedName>
</protein>
<proteinExistence type="predicted"/>
<dbReference type="Proteomes" id="UP000028999">
    <property type="component" value="Unassembled WGS sequence"/>
</dbReference>
<sequence length="15" mass="1696">MNHVSGGRRPHPDHV</sequence>
<dbReference type="EMBL" id="LK032119">
    <property type="protein sequence ID" value="CDY21324.1"/>
    <property type="molecule type" value="Genomic_DNA"/>
</dbReference>